<accession>A0ABZ0WLX2</accession>
<dbReference type="EMBL" id="CP139965">
    <property type="protein sequence ID" value="WQD78349.1"/>
    <property type="molecule type" value="Genomic_DNA"/>
</dbReference>
<reference evidence="2 3" key="1">
    <citation type="submission" date="2023-12" db="EMBL/GenBank/DDBJ databases">
        <title>Genome sequencing and assembly of bacterial species from a model synthetic community.</title>
        <authorList>
            <person name="Hogle S.L."/>
        </authorList>
    </citation>
    <scope>NUCLEOTIDE SEQUENCE [LARGE SCALE GENOMIC DNA]</scope>
    <source>
        <strain evidence="2 3">HAMBI 2494</strain>
    </source>
</reference>
<evidence type="ECO:0000313" key="2">
    <source>
        <dbReference type="EMBL" id="WQD78349.1"/>
    </source>
</evidence>
<keyword evidence="3" id="KW-1185">Reference proteome</keyword>
<evidence type="ECO:0000313" key="3">
    <source>
        <dbReference type="Proteomes" id="UP001325479"/>
    </source>
</evidence>
<protein>
    <submittedName>
        <fullName evidence="2">Aminopeptidase N C-terminal domain-containing protein</fullName>
    </submittedName>
</protein>
<dbReference type="InterPro" id="IPR037144">
    <property type="entry name" value="Peptidase_M1_pepN_C_sf"/>
</dbReference>
<organism evidence="2 3">
    <name type="scientific">Paraburkholderia kururiensis</name>
    <dbReference type="NCBI Taxonomy" id="984307"/>
    <lineage>
        <taxon>Bacteria</taxon>
        <taxon>Pseudomonadati</taxon>
        <taxon>Pseudomonadota</taxon>
        <taxon>Betaproteobacteria</taxon>
        <taxon>Burkholderiales</taxon>
        <taxon>Burkholderiaceae</taxon>
        <taxon>Paraburkholderia</taxon>
    </lineage>
</organism>
<proteinExistence type="predicted"/>
<dbReference type="RefSeq" id="WP_114812364.1">
    <property type="nucleotide sequence ID" value="NZ_CP139965.1"/>
</dbReference>
<dbReference type="GO" id="GO:0004177">
    <property type="term" value="F:aminopeptidase activity"/>
    <property type="evidence" value="ECO:0007669"/>
    <property type="project" value="UniProtKB-KW"/>
</dbReference>
<dbReference type="Proteomes" id="UP001325479">
    <property type="component" value="Chromosome"/>
</dbReference>
<name>A0ABZ0WLX2_9BURK</name>
<dbReference type="Gene3D" id="1.25.50.10">
    <property type="entry name" value="Peptidase M1, alanyl aminopeptidase, C-terminal domain"/>
    <property type="match status" value="1"/>
</dbReference>
<keyword evidence="2" id="KW-0031">Aminopeptidase</keyword>
<evidence type="ECO:0000259" key="1">
    <source>
        <dbReference type="Pfam" id="PF17432"/>
    </source>
</evidence>
<sequence>MIRDRAANWADMQYRNANNMTDRSASPGALLNVSAGTGIDFGKHALDDFYERFKDDPLVVDKWFALQAVQRGTLQRPAVEIVRT</sequence>
<feature type="domain" description="Peptidase M1 alanyl aminopeptidase C-terminal" evidence="1">
    <location>
        <begin position="6"/>
        <end position="73"/>
    </location>
</feature>
<keyword evidence="2" id="KW-0378">Hydrolase</keyword>
<dbReference type="Pfam" id="PF17432">
    <property type="entry name" value="DUF3458_C"/>
    <property type="match status" value="1"/>
</dbReference>
<dbReference type="InterPro" id="IPR024601">
    <property type="entry name" value="Peptidase_M1_pepN_C"/>
</dbReference>
<gene>
    <name evidence="2" type="ORF">U0042_01115</name>
</gene>
<keyword evidence="2" id="KW-0645">Protease</keyword>